<organism evidence="2 3">
    <name type="scientific">Penicillium nordicum</name>
    <dbReference type="NCBI Taxonomy" id="229535"/>
    <lineage>
        <taxon>Eukaryota</taxon>
        <taxon>Fungi</taxon>
        <taxon>Dikarya</taxon>
        <taxon>Ascomycota</taxon>
        <taxon>Pezizomycotina</taxon>
        <taxon>Eurotiomycetes</taxon>
        <taxon>Eurotiomycetidae</taxon>
        <taxon>Eurotiales</taxon>
        <taxon>Aspergillaceae</taxon>
        <taxon>Penicillium</taxon>
    </lineage>
</organism>
<keyword evidence="1" id="KW-0472">Membrane</keyword>
<dbReference type="EMBL" id="LHQQ01000029">
    <property type="protein sequence ID" value="KOS46433.1"/>
    <property type="molecule type" value="Genomic_DNA"/>
</dbReference>
<dbReference type="Proteomes" id="UP000037696">
    <property type="component" value="Unassembled WGS sequence"/>
</dbReference>
<keyword evidence="1" id="KW-1133">Transmembrane helix</keyword>
<gene>
    <name evidence="2" type="ORF">ACN38_g2601</name>
</gene>
<keyword evidence="1" id="KW-0812">Transmembrane</keyword>
<keyword evidence="3" id="KW-1185">Reference proteome</keyword>
<name>A0A0M9WIS6_9EURO</name>
<sequence length="70" mass="8128">MQDTLSYYVGVFPLFLFQYLYLNTYNLIGLNFAPSVLHYYNGQIGWFLSSERSTSDVGIDNSKRNDMIES</sequence>
<evidence type="ECO:0000313" key="3">
    <source>
        <dbReference type="Proteomes" id="UP000037696"/>
    </source>
</evidence>
<feature type="transmembrane region" description="Helical" evidence="1">
    <location>
        <begin position="6"/>
        <end position="22"/>
    </location>
</feature>
<accession>A0A0M9WIS6</accession>
<dbReference type="AlphaFoldDB" id="A0A0M9WIS6"/>
<evidence type="ECO:0000313" key="2">
    <source>
        <dbReference type="EMBL" id="KOS46433.1"/>
    </source>
</evidence>
<protein>
    <submittedName>
        <fullName evidence="2">Uncharacterized protein</fullName>
    </submittedName>
</protein>
<comment type="caution">
    <text evidence="2">The sequence shown here is derived from an EMBL/GenBank/DDBJ whole genome shotgun (WGS) entry which is preliminary data.</text>
</comment>
<proteinExistence type="predicted"/>
<reference evidence="2 3" key="1">
    <citation type="submission" date="2015-08" db="EMBL/GenBank/DDBJ databases">
        <title>Genome sequencing of Penicillium nordicum.</title>
        <authorList>
            <person name="Nguyen H.D."/>
            <person name="Seifert K.A."/>
        </authorList>
    </citation>
    <scope>NUCLEOTIDE SEQUENCE [LARGE SCALE GENOMIC DNA]</scope>
    <source>
        <strain evidence="2 3">DAOMC 185683</strain>
    </source>
</reference>
<evidence type="ECO:0000256" key="1">
    <source>
        <dbReference type="SAM" id="Phobius"/>
    </source>
</evidence>